<evidence type="ECO:0000313" key="2">
    <source>
        <dbReference type="EMBL" id="CBH11652.1"/>
    </source>
</evidence>
<keyword evidence="1" id="KW-0472">Membrane</keyword>
<name>C9ZQH2_TRYB9</name>
<evidence type="ECO:0000313" key="3">
    <source>
        <dbReference type="Proteomes" id="UP000002316"/>
    </source>
</evidence>
<dbReference type="AlphaFoldDB" id="C9ZQH2"/>
<organism evidence="2 3">
    <name type="scientific">Trypanosoma brucei gambiense (strain MHOM/CI/86/DAL972)</name>
    <dbReference type="NCBI Taxonomy" id="679716"/>
    <lineage>
        <taxon>Eukaryota</taxon>
        <taxon>Discoba</taxon>
        <taxon>Euglenozoa</taxon>
        <taxon>Kinetoplastea</taxon>
        <taxon>Metakinetoplastina</taxon>
        <taxon>Trypanosomatida</taxon>
        <taxon>Trypanosomatidae</taxon>
        <taxon>Trypanosoma</taxon>
    </lineage>
</organism>
<sequence>MYQGVSLLVLFSYIFKYPFQQQIKRMKKKKCWSLPSEKRFGGFLSPSPTTTTTTYTHIFCQGRAYGNRCSYILFFFFSPSSFFSFSFLSIFFPSPLMLNVEVCFCFLFLFGYFSFTSHQ</sequence>
<reference evidence="3" key="1">
    <citation type="journal article" date="2010" name="PLoS Negl. Trop. Dis.">
        <title>The genome sequence of Trypanosoma brucei gambiense, causative agent of chronic human african trypanosomiasis.</title>
        <authorList>
            <person name="Jackson A.P."/>
            <person name="Sanders M."/>
            <person name="Berry A."/>
            <person name="McQuillan J."/>
            <person name="Aslett M.A."/>
            <person name="Quail M.A."/>
            <person name="Chukualim B."/>
            <person name="Capewell P."/>
            <person name="MacLeod A."/>
            <person name="Melville S.E."/>
            <person name="Gibson W."/>
            <person name="Barry J.D."/>
            <person name="Berriman M."/>
            <person name="Hertz-Fowler C."/>
        </authorList>
    </citation>
    <scope>NUCLEOTIDE SEQUENCE [LARGE SCALE GENOMIC DNA]</scope>
    <source>
        <strain evidence="3">MHOM/CI/86/DAL972</strain>
    </source>
</reference>
<feature type="transmembrane region" description="Helical" evidence="1">
    <location>
        <begin position="98"/>
        <end position="115"/>
    </location>
</feature>
<evidence type="ECO:0000256" key="1">
    <source>
        <dbReference type="SAM" id="Phobius"/>
    </source>
</evidence>
<keyword evidence="1" id="KW-0812">Transmembrane</keyword>
<accession>C9ZQH2</accession>
<dbReference type="GeneID" id="23861762"/>
<dbReference type="EMBL" id="FN554969">
    <property type="protein sequence ID" value="CBH11652.1"/>
    <property type="molecule type" value="Genomic_DNA"/>
</dbReference>
<feature type="transmembrane region" description="Helical" evidence="1">
    <location>
        <begin position="71"/>
        <end position="92"/>
    </location>
</feature>
<dbReference type="KEGG" id="tbg:TbgDal_VI1300"/>
<proteinExistence type="predicted"/>
<protein>
    <submittedName>
        <fullName evidence="2">Uncharacterized protein</fullName>
    </submittedName>
</protein>
<dbReference type="RefSeq" id="XP_011773937.1">
    <property type="nucleotide sequence ID" value="XM_011775635.1"/>
</dbReference>
<gene>
    <name evidence="2" type="ORF">TbgDal_VI1300</name>
</gene>
<dbReference type="Proteomes" id="UP000002316">
    <property type="component" value="Chromosome 6"/>
</dbReference>
<keyword evidence="1" id="KW-1133">Transmembrane helix</keyword>